<keyword evidence="1 2" id="KW-0694">RNA-binding</keyword>
<evidence type="ECO:0000256" key="3">
    <source>
        <dbReference type="SAM" id="MobiDB-lite"/>
    </source>
</evidence>
<dbReference type="Proteomes" id="UP000007350">
    <property type="component" value="Unassembled WGS sequence"/>
</dbReference>
<dbReference type="AlphaFoldDB" id="K2NNX4"/>
<evidence type="ECO:0000259" key="4">
    <source>
        <dbReference type="PROSITE" id="PS50102"/>
    </source>
</evidence>
<dbReference type="InterPro" id="IPR012677">
    <property type="entry name" value="Nucleotide-bd_a/b_plait_sf"/>
</dbReference>
<feature type="region of interest" description="Disordered" evidence="3">
    <location>
        <begin position="1"/>
        <end position="49"/>
    </location>
</feature>
<dbReference type="Gene3D" id="3.30.70.330">
    <property type="match status" value="2"/>
</dbReference>
<dbReference type="EMBL" id="AHKC01000931">
    <property type="protein sequence ID" value="EKF39534.1"/>
    <property type="molecule type" value="Genomic_DNA"/>
</dbReference>
<name>K2NNX4_TRYCR</name>
<dbReference type="PROSITE" id="PS50102">
    <property type="entry name" value="RRM"/>
    <property type="match status" value="2"/>
</dbReference>
<dbReference type="SUPFAM" id="SSF54928">
    <property type="entry name" value="RNA-binding domain, RBD"/>
    <property type="match status" value="1"/>
</dbReference>
<evidence type="ECO:0000256" key="2">
    <source>
        <dbReference type="PROSITE-ProRule" id="PRU00176"/>
    </source>
</evidence>
<dbReference type="PANTHER" id="PTHR48027">
    <property type="entry name" value="HETEROGENEOUS NUCLEAR RIBONUCLEOPROTEIN 87F-RELATED"/>
    <property type="match status" value="1"/>
</dbReference>
<proteinExistence type="predicted"/>
<evidence type="ECO:0000313" key="6">
    <source>
        <dbReference type="Proteomes" id="UP000007350"/>
    </source>
</evidence>
<evidence type="ECO:0000313" key="5">
    <source>
        <dbReference type="EMBL" id="EKF39534.1"/>
    </source>
</evidence>
<evidence type="ECO:0000256" key="1">
    <source>
        <dbReference type="ARBA" id="ARBA00022884"/>
    </source>
</evidence>
<dbReference type="InterPro" id="IPR052462">
    <property type="entry name" value="SLIRP/GR-RBP-like"/>
</dbReference>
<protein>
    <recommendedName>
        <fullName evidence="4">RRM domain-containing protein</fullName>
    </recommendedName>
</protein>
<feature type="compositionally biased region" description="Polar residues" evidence="3">
    <location>
        <begin position="8"/>
        <end position="27"/>
    </location>
</feature>
<sequence>MLIDNDITMKTAQQQGGKLPSNMGTGNDRSENGAAAKVERSSRGSNLDEVNEKLFDDALGDVEDYEGFSAGGGLYMESGMEFVISIDDNDDDGPAVSHAPNSAHDSSPSRRFAPNDSGLEGKSGAMNNGNANSQQQQQQQQKQQRGIHSCDQLASTANGSINSDVFFVSYSSWTNHANTDSAYGEVSPAVSSTLEPLVACGGVSPQQTQQHFDVPIAGITAERDAGNSQSRRDPQDEIRSNLFVSGLHASVTDNELYKHFHPYGEIESAKVMLDIHTGKSRGIAFVKFKEVANAERAAEELNNSVFHGENIAVRVAKPHAAYRPGAPTNKTFVRNIPLNMKKAELIQHFGLYGEVVDVSIHNDAAQRSSNNKRNVAFVTYTTKEAAARAARETHTSIPFPECEGIPLLAKVAEDSAHRNERLARRGICRHGGVKNTLNSANNSVTSSLQGLPQVYTPGTGSRKTLDRTLSASAPSYPFVPSLGGQPVTSDPYASGNTAAPAFYAAPFFPVTAGATGTAPFFLVSPESRPTVFAPSLTPLSFSGSVRTMAPMNTATSTMASTAPTPQLMMYPQGTPPVVTPQSTIFCYLPNGQMTLATTPPQQGT</sequence>
<feature type="region of interest" description="Disordered" evidence="3">
    <location>
        <begin position="85"/>
        <end position="150"/>
    </location>
</feature>
<reference evidence="5 6" key="1">
    <citation type="journal article" date="2012" name="BMC Genomics">
        <title>Comparative genomic analysis of human infective Trypanosoma cruzi lineages with the bat-restricted subspecies T. cruzi marinkellei.</title>
        <authorList>
            <person name="Franzen O."/>
            <person name="Talavera-Lopez C."/>
            <person name="Ochaya S."/>
            <person name="Butler C.E."/>
            <person name="Messenger L.A."/>
            <person name="Lewis M.D."/>
            <person name="Llewellyn M.S."/>
            <person name="Marinkelle C.J."/>
            <person name="Tyler K.M."/>
            <person name="Miles M.A."/>
            <person name="Andersson B."/>
        </authorList>
    </citation>
    <scope>NUCLEOTIDE SEQUENCE [LARGE SCALE GENOMIC DNA]</scope>
    <source>
        <strain evidence="5 6">B7</strain>
    </source>
</reference>
<feature type="domain" description="RRM" evidence="4">
    <location>
        <begin position="329"/>
        <end position="414"/>
    </location>
</feature>
<dbReference type="InterPro" id="IPR000504">
    <property type="entry name" value="RRM_dom"/>
</dbReference>
<dbReference type="GO" id="GO:0003723">
    <property type="term" value="F:RNA binding"/>
    <property type="evidence" value="ECO:0007669"/>
    <property type="project" value="UniProtKB-UniRule"/>
</dbReference>
<dbReference type="Pfam" id="PF00076">
    <property type="entry name" value="RRM_1"/>
    <property type="match status" value="2"/>
</dbReference>
<gene>
    <name evidence="5" type="ORF">MOQ_000234</name>
</gene>
<accession>K2NNX4</accession>
<feature type="compositionally biased region" description="Low complexity" evidence="3">
    <location>
        <begin position="134"/>
        <end position="144"/>
    </location>
</feature>
<organism evidence="5 6">
    <name type="scientific">Trypanosoma cruzi marinkellei</name>
    <dbReference type="NCBI Taxonomy" id="85056"/>
    <lineage>
        <taxon>Eukaryota</taxon>
        <taxon>Discoba</taxon>
        <taxon>Euglenozoa</taxon>
        <taxon>Kinetoplastea</taxon>
        <taxon>Metakinetoplastina</taxon>
        <taxon>Trypanosomatida</taxon>
        <taxon>Trypanosomatidae</taxon>
        <taxon>Trypanosoma</taxon>
        <taxon>Schizotrypanum</taxon>
    </lineage>
</organism>
<keyword evidence="6" id="KW-1185">Reference proteome</keyword>
<dbReference type="CDD" id="cd00590">
    <property type="entry name" value="RRM_SF"/>
    <property type="match status" value="1"/>
</dbReference>
<dbReference type="SMART" id="SM00360">
    <property type="entry name" value="RRM"/>
    <property type="match status" value="2"/>
</dbReference>
<dbReference type="InterPro" id="IPR035979">
    <property type="entry name" value="RBD_domain_sf"/>
</dbReference>
<dbReference type="OrthoDB" id="6159137at2759"/>
<comment type="caution">
    <text evidence="5">The sequence shown here is derived from an EMBL/GenBank/DDBJ whole genome shotgun (WGS) entry which is preliminary data.</text>
</comment>
<feature type="domain" description="RRM" evidence="4">
    <location>
        <begin position="240"/>
        <end position="318"/>
    </location>
</feature>